<keyword evidence="4" id="KW-0677">Repeat</keyword>
<keyword evidence="5" id="KW-0472">Membrane</keyword>
<dbReference type="SMART" id="SM00408">
    <property type="entry name" value="IGc2"/>
    <property type="match status" value="2"/>
</dbReference>
<name>A0A8J1U084_OWEFU</name>
<keyword evidence="2" id="KW-1003">Cell membrane</keyword>
<protein>
    <submittedName>
        <fullName evidence="9">Uncharacterized protein</fullName>
    </submittedName>
</protein>
<dbReference type="InterPro" id="IPR007110">
    <property type="entry name" value="Ig-like_dom"/>
</dbReference>
<accession>A0A8J1U084</accession>
<dbReference type="AlphaFoldDB" id="A0A8J1U084"/>
<proteinExistence type="predicted"/>
<comment type="subcellular location">
    <subcellularLocation>
        <location evidence="1">Cell membrane</location>
    </subcellularLocation>
</comment>
<evidence type="ECO:0000256" key="1">
    <source>
        <dbReference type="ARBA" id="ARBA00004236"/>
    </source>
</evidence>
<evidence type="ECO:0000256" key="5">
    <source>
        <dbReference type="ARBA" id="ARBA00023136"/>
    </source>
</evidence>
<evidence type="ECO:0000256" key="2">
    <source>
        <dbReference type="ARBA" id="ARBA00022475"/>
    </source>
</evidence>
<dbReference type="FunFam" id="2.60.40.10:FF:000328">
    <property type="entry name" value="CLUMA_CG000981, isoform A"/>
    <property type="match status" value="1"/>
</dbReference>
<comment type="caution">
    <text evidence="9">The sequence shown here is derived from an EMBL/GenBank/DDBJ whole genome shotgun (WGS) entry which is preliminary data.</text>
</comment>
<dbReference type="InterPro" id="IPR003599">
    <property type="entry name" value="Ig_sub"/>
</dbReference>
<gene>
    <name evidence="9" type="ORF">OFUS_LOCUS21558</name>
</gene>
<dbReference type="SMART" id="SM00409">
    <property type="entry name" value="IG"/>
    <property type="match status" value="3"/>
</dbReference>
<dbReference type="InterPro" id="IPR051170">
    <property type="entry name" value="Neural/epithelial_adhesion"/>
</dbReference>
<evidence type="ECO:0000256" key="3">
    <source>
        <dbReference type="ARBA" id="ARBA00022729"/>
    </source>
</evidence>
<evidence type="ECO:0000256" key="7">
    <source>
        <dbReference type="ARBA" id="ARBA00023180"/>
    </source>
</evidence>
<dbReference type="InterPro" id="IPR013783">
    <property type="entry name" value="Ig-like_fold"/>
</dbReference>
<evidence type="ECO:0000313" key="9">
    <source>
        <dbReference type="EMBL" id="CAH1797232.1"/>
    </source>
</evidence>
<dbReference type="InterPro" id="IPR036179">
    <property type="entry name" value="Ig-like_dom_sf"/>
</dbReference>
<keyword evidence="10" id="KW-1185">Reference proteome</keyword>
<dbReference type="Proteomes" id="UP000749559">
    <property type="component" value="Unassembled WGS sequence"/>
</dbReference>
<dbReference type="InterPro" id="IPR003598">
    <property type="entry name" value="Ig_sub2"/>
</dbReference>
<keyword evidence="6" id="KW-1015">Disulfide bond</keyword>
<dbReference type="PROSITE" id="PS50835">
    <property type="entry name" value="IG_LIKE"/>
    <property type="match status" value="3"/>
</dbReference>
<dbReference type="Pfam" id="PF13927">
    <property type="entry name" value="Ig_3"/>
    <property type="match status" value="2"/>
</dbReference>
<dbReference type="EMBL" id="CAIIXF020000010">
    <property type="protein sequence ID" value="CAH1797232.1"/>
    <property type="molecule type" value="Genomic_DNA"/>
</dbReference>
<evidence type="ECO:0000256" key="6">
    <source>
        <dbReference type="ARBA" id="ARBA00023157"/>
    </source>
</evidence>
<organism evidence="9 10">
    <name type="scientific">Owenia fusiformis</name>
    <name type="common">Polychaete worm</name>
    <dbReference type="NCBI Taxonomy" id="6347"/>
    <lineage>
        <taxon>Eukaryota</taxon>
        <taxon>Metazoa</taxon>
        <taxon>Spiralia</taxon>
        <taxon>Lophotrochozoa</taxon>
        <taxon>Annelida</taxon>
        <taxon>Polychaeta</taxon>
        <taxon>Sedentaria</taxon>
        <taxon>Canalipalpata</taxon>
        <taxon>Sabellida</taxon>
        <taxon>Oweniida</taxon>
        <taxon>Oweniidae</taxon>
        <taxon>Owenia</taxon>
    </lineage>
</organism>
<dbReference type="PANTHER" id="PTHR12231">
    <property type="entry name" value="CTX-RELATED TYPE I TRANSMEMBRANE PROTEIN"/>
    <property type="match status" value="1"/>
</dbReference>
<dbReference type="GO" id="GO:0043005">
    <property type="term" value="C:neuron projection"/>
    <property type="evidence" value="ECO:0007669"/>
    <property type="project" value="TreeGrafter"/>
</dbReference>
<evidence type="ECO:0000256" key="8">
    <source>
        <dbReference type="ARBA" id="ARBA00023319"/>
    </source>
</evidence>
<keyword evidence="7" id="KW-0325">Glycoprotein</keyword>
<dbReference type="SUPFAM" id="SSF48726">
    <property type="entry name" value="Immunoglobulin"/>
    <property type="match status" value="3"/>
</dbReference>
<dbReference type="GO" id="GO:0005886">
    <property type="term" value="C:plasma membrane"/>
    <property type="evidence" value="ECO:0007669"/>
    <property type="project" value="UniProtKB-SubCell"/>
</dbReference>
<keyword evidence="8" id="KW-0393">Immunoglobulin domain</keyword>
<dbReference type="Gene3D" id="2.60.40.10">
    <property type="entry name" value="Immunoglobulins"/>
    <property type="match status" value="3"/>
</dbReference>
<dbReference type="OrthoDB" id="9972932at2759"/>
<dbReference type="PANTHER" id="PTHR12231:SF220">
    <property type="entry name" value="LACHESIN"/>
    <property type="match status" value="1"/>
</dbReference>
<reference evidence="9" key="1">
    <citation type="submission" date="2022-03" db="EMBL/GenBank/DDBJ databases">
        <authorList>
            <person name="Martin C."/>
        </authorList>
    </citation>
    <scope>NUCLEOTIDE SEQUENCE</scope>
</reference>
<evidence type="ECO:0000313" key="10">
    <source>
        <dbReference type="Proteomes" id="UP000749559"/>
    </source>
</evidence>
<evidence type="ECO:0000256" key="4">
    <source>
        <dbReference type="ARBA" id="ARBA00022737"/>
    </source>
</evidence>
<sequence length="377" mass="42397">MRGALLGLIFSVYLCTVHCQNPQITQQILPEVKRIGQTAYLNCTVTRQQLNKVYWTHLDTQTTISSDDQIIVDYNKVVDGYPKYQCIKAPLPDQRTIVYMLIIRRLQQRDSGTFRCRIYVKGATKHPQKDGSLTVLVPPVMIYSQTTSTVSVMEGGSTDLKCNATGYPYPNITWVRGNGKALPIGKFSYRGTILKLTSIQKRDRGVYRCVCDNNVRPPVTHDATMLVFFRPEANYVQDSYGQAQNRQFDLTIECRIAGYPDPELKWYQIIGDGKREINDDEKHDIQILTSHGSSLDISELWFTLTIINVQANDYGRYECEGSNVLGTDSAFIKLFETSECQGANCPDEAAVTGAANRQSHLLGALGTIITISLVYHL</sequence>
<dbReference type="PIRSF" id="PIRSF000615">
    <property type="entry name" value="TyrPK_CSF1-R"/>
    <property type="match status" value="1"/>
</dbReference>
<keyword evidence="3" id="KW-0732">Signal</keyword>